<dbReference type="AlphaFoldDB" id="A0A5C7HSV8"/>
<dbReference type="GO" id="GO:0005634">
    <property type="term" value="C:nucleus"/>
    <property type="evidence" value="ECO:0007669"/>
    <property type="project" value="TreeGrafter"/>
</dbReference>
<dbReference type="EMBL" id="VAHF01000006">
    <property type="protein sequence ID" value="TXG60121.1"/>
    <property type="molecule type" value="Genomic_DNA"/>
</dbReference>
<dbReference type="PANTHER" id="PTHR12755:SF3">
    <property type="entry name" value="POLYNUCLEOTIDE 5'-HYDROXYL-KINASE NOL9"/>
    <property type="match status" value="1"/>
</dbReference>
<sequence>MANAYLSGAENPSPDIYIQQQWSKAADSIAYDSNTSPPPIALICGAKNCGKTTFSRHLVNILLQRFVDVWDVVTYDLIFIFCRSFYFGDVSSKRDPTADLKYIFTLYDYYRKEYCMLNNSESPGRIELPLVVNTPGWPTNVVKINVSFEKKNLPAGAFWLDGICNGDVSLIEINSARQDAFNRS</sequence>
<dbReference type="PANTHER" id="PTHR12755">
    <property type="entry name" value="CLEAVAGE/POLYADENYLATION FACTOR IA SUBUNIT CLP1P"/>
    <property type="match status" value="1"/>
</dbReference>
<comment type="caution">
    <text evidence="2">The sequence shown here is derived from an EMBL/GenBank/DDBJ whole genome shotgun (WGS) entry which is preliminary data.</text>
</comment>
<reference evidence="3" key="1">
    <citation type="journal article" date="2019" name="Gigascience">
        <title>De novo genome assembly of the endangered Acer yangbiense, a plant species with extremely small populations endemic to Yunnan Province, China.</title>
        <authorList>
            <person name="Yang J."/>
            <person name="Wariss H.M."/>
            <person name="Tao L."/>
            <person name="Zhang R."/>
            <person name="Yun Q."/>
            <person name="Hollingsworth P."/>
            <person name="Dao Z."/>
            <person name="Luo G."/>
            <person name="Guo H."/>
            <person name="Ma Y."/>
            <person name="Sun W."/>
        </authorList>
    </citation>
    <scope>NUCLEOTIDE SEQUENCE [LARGE SCALE GENOMIC DNA]</scope>
    <source>
        <strain evidence="3">cv. Malutang</strain>
    </source>
</reference>
<dbReference type="GO" id="GO:0051731">
    <property type="term" value="F:polynucleotide 5'-hydroxyl-kinase activity"/>
    <property type="evidence" value="ECO:0007669"/>
    <property type="project" value="InterPro"/>
</dbReference>
<protein>
    <submittedName>
        <fullName evidence="2">Uncharacterized protein</fullName>
    </submittedName>
</protein>
<dbReference type="InterPro" id="IPR027417">
    <property type="entry name" value="P-loop_NTPase"/>
</dbReference>
<accession>A0A5C7HSV8</accession>
<evidence type="ECO:0000256" key="1">
    <source>
        <dbReference type="ARBA" id="ARBA00011003"/>
    </source>
</evidence>
<dbReference type="Proteomes" id="UP000323000">
    <property type="component" value="Chromosome 6"/>
</dbReference>
<comment type="similarity">
    <text evidence="1">Belongs to the Clp1 family. NOL9/GRC3 subfamily.</text>
</comment>
<organism evidence="2 3">
    <name type="scientific">Acer yangbiense</name>
    <dbReference type="NCBI Taxonomy" id="1000413"/>
    <lineage>
        <taxon>Eukaryota</taxon>
        <taxon>Viridiplantae</taxon>
        <taxon>Streptophyta</taxon>
        <taxon>Embryophyta</taxon>
        <taxon>Tracheophyta</taxon>
        <taxon>Spermatophyta</taxon>
        <taxon>Magnoliopsida</taxon>
        <taxon>eudicotyledons</taxon>
        <taxon>Gunneridae</taxon>
        <taxon>Pentapetalae</taxon>
        <taxon>rosids</taxon>
        <taxon>malvids</taxon>
        <taxon>Sapindales</taxon>
        <taxon>Sapindaceae</taxon>
        <taxon>Hippocastanoideae</taxon>
        <taxon>Acereae</taxon>
        <taxon>Acer</taxon>
    </lineage>
</organism>
<evidence type="ECO:0000313" key="2">
    <source>
        <dbReference type="EMBL" id="TXG60121.1"/>
    </source>
</evidence>
<dbReference type="InterPro" id="IPR045116">
    <property type="entry name" value="Clp1/Grc3"/>
</dbReference>
<gene>
    <name evidence="2" type="ORF">EZV62_014694</name>
</gene>
<dbReference type="SUPFAM" id="SSF52540">
    <property type="entry name" value="P-loop containing nucleoside triphosphate hydrolases"/>
    <property type="match status" value="1"/>
</dbReference>
<keyword evidence="3" id="KW-1185">Reference proteome</keyword>
<evidence type="ECO:0000313" key="3">
    <source>
        <dbReference type="Proteomes" id="UP000323000"/>
    </source>
</evidence>
<name>A0A5C7HSV8_9ROSI</name>
<dbReference type="OrthoDB" id="2405412at2759"/>
<dbReference type="Gene3D" id="3.40.50.300">
    <property type="entry name" value="P-loop containing nucleotide triphosphate hydrolases"/>
    <property type="match status" value="2"/>
</dbReference>
<dbReference type="GO" id="GO:0000448">
    <property type="term" value="P:cleavage in ITS2 between 5.8S rRNA and LSU-rRNA of tricistronic rRNA transcript (SSU-rRNA, 5.8S rRNA, LSU-rRNA)"/>
    <property type="evidence" value="ECO:0007669"/>
    <property type="project" value="TreeGrafter"/>
</dbReference>
<proteinExistence type="inferred from homology"/>